<feature type="transmembrane region" description="Helical" evidence="8">
    <location>
        <begin position="7"/>
        <end position="24"/>
    </location>
</feature>
<evidence type="ECO:0000256" key="6">
    <source>
        <dbReference type="ARBA" id="ARBA00022989"/>
    </source>
</evidence>
<evidence type="ECO:0000313" key="10">
    <source>
        <dbReference type="Proteomes" id="UP000253490"/>
    </source>
</evidence>
<keyword evidence="5 8" id="KW-0812">Transmembrane</keyword>
<proteinExistence type="inferred from homology"/>
<evidence type="ECO:0000313" key="9">
    <source>
        <dbReference type="EMBL" id="RBP65930.1"/>
    </source>
</evidence>
<evidence type="ECO:0000256" key="2">
    <source>
        <dbReference type="ARBA" id="ARBA00007998"/>
    </source>
</evidence>
<evidence type="ECO:0000256" key="8">
    <source>
        <dbReference type="SAM" id="Phobius"/>
    </source>
</evidence>
<dbReference type="Proteomes" id="UP000253490">
    <property type="component" value="Unassembled WGS sequence"/>
</dbReference>
<feature type="transmembrane region" description="Helical" evidence="8">
    <location>
        <begin position="333"/>
        <end position="353"/>
    </location>
</feature>
<keyword evidence="3" id="KW-0813">Transport</keyword>
<dbReference type="PANTHER" id="PTHR34975:SF2">
    <property type="entry name" value="SPORE GERMINATION PROTEIN A2"/>
    <property type="match status" value="1"/>
</dbReference>
<evidence type="ECO:0000256" key="3">
    <source>
        <dbReference type="ARBA" id="ARBA00022448"/>
    </source>
</evidence>
<evidence type="ECO:0000256" key="5">
    <source>
        <dbReference type="ARBA" id="ARBA00022692"/>
    </source>
</evidence>
<feature type="transmembrane region" description="Helical" evidence="8">
    <location>
        <begin position="77"/>
        <end position="95"/>
    </location>
</feature>
<evidence type="ECO:0000256" key="1">
    <source>
        <dbReference type="ARBA" id="ARBA00004141"/>
    </source>
</evidence>
<dbReference type="PANTHER" id="PTHR34975">
    <property type="entry name" value="SPORE GERMINATION PROTEIN A2"/>
    <property type="match status" value="1"/>
</dbReference>
<keyword evidence="4" id="KW-0309">Germination</keyword>
<dbReference type="Pfam" id="PF03845">
    <property type="entry name" value="Spore_permease"/>
    <property type="match status" value="1"/>
</dbReference>
<dbReference type="EMBL" id="QNRX01000006">
    <property type="protein sequence ID" value="RBP65930.1"/>
    <property type="molecule type" value="Genomic_DNA"/>
</dbReference>
<evidence type="ECO:0000256" key="4">
    <source>
        <dbReference type="ARBA" id="ARBA00022544"/>
    </source>
</evidence>
<feature type="transmembrane region" description="Helical" evidence="8">
    <location>
        <begin position="267"/>
        <end position="292"/>
    </location>
</feature>
<comment type="similarity">
    <text evidence="2">Belongs to the amino acid-polyamine-organocation (APC) superfamily. Spore germination protein (SGP) (TC 2.A.3.9) family.</text>
</comment>
<organism evidence="9 10">
    <name type="scientific">Alkalibaculum bacchi</name>
    <dbReference type="NCBI Taxonomy" id="645887"/>
    <lineage>
        <taxon>Bacteria</taxon>
        <taxon>Bacillati</taxon>
        <taxon>Bacillota</taxon>
        <taxon>Clostridia</taxon>
        <taxon>Eubacteriales</taxon>
        <taxon>Eubacteriaceae</taxon>
        <taxon>Alkalibaculum</taxon>
    </lineage>
</organism>
<sequence length="368" mass="42106">MDRFNPYHLMFLIWSVSIISLKTYPRIFLVDGWRDTWVAVIVSSILILIIGLYFMKIWKSSEEKNIVKIYRIAFGETLGNVFIGLFILTSFLILIESAGVEADAMHNHMSIETPKWYYGVFFVLPAMYVVNKKISAIITISIVGIILISIAGINLGALTTADKKVELLFPIFENGITKGFLICILETLGLYGHLSIVFPYLSYIQDKRNKMTIAVVSALIYLIQMEIVASMGILMTFTPERAITMNYPKLLQTQLVSFYQFFDFGELYVMLQTVGGWILKYCITFYGILLILKTYGITQKQRKYVIYILSALVFVCTHFAGRDSLLFFRLLNALQYITLVNFVIIPLIAFSLLQIKIKLQLAQKDINN</sequence>
<dbReference type="OrthoDB" id="2381188at2"/>
<dbReference type="GO" id="GO:0016020">
    <property type="term" value="C:membrane"/>
    <property type="evidence" value="ECO:0007669"/>
    <property type="project" value="UniProtKB-SubCell"/>
</dbReference>
<comment type="caution">
    <text evidence="9">The sequence shown here is derived from an EMBL/GenBank/DDBJ whole genome shotgun (WGS) entry which is preliminary data.</text>
</comment>
<keyword evidence="7 8" id="KW-0472">Membrane</keyword>
<keyword evidence="10" id="KW-1185">Reference proteome</keyword>
<comment type="subcellular location">
    <subcellularLocation>
        <location evidence="1">Membrane</location>
        <topology evidence="1">Multi-pass membrane protein</topology>
    </subcellularLocation>
</comment>
<reference evidence="9 10" key="1">
    <citation type="submission" date="2018-06" db="EMBL/GenBank/DDBJ databases">
        <title>Genomic Encyclopedia of Type Strains, Phase IV (KMG-IV): sequencing the most valuable type-strain genomes for metagenomic binning, comparative biology and taxonomic classification.</title>
        <authorList>
            <person name="Goeker M."/>
        </authorList>
    </citation>
    <scope>NUCLEOTIDE SEQUENCE [LARGE SCALE GENOMIC DNA]</scope>
    <source>
        <strain evidence="9 10">DSM 22112</strain>
    </source>
</reference>
<name>A0A366I8Z7_9FIRM</name>
<feature type="transmembrane region" description="Helical" evidence="8">
    <location>
        <begin position="179"/>
        <end position="201"/>
    </location>
</feature>
<accession>A0A366I8Z7</accession>
<evidence type="ECO:0000256" key="7">
    <source>
        <dbReference type="ARBA" id="ARBA00023136"/>
    </source>
</evidence>
<feature type="transmembrane region" description="Helical" evidence="8">
    <location>
        <begin position="137"/>
        <end position="159"/>
    </location>
</feature>
<feature type="transmembrane region" description="Helical" evidence="8">
    <location>
        <begin position="304"/>
        <end position="321"/>
    </location>
</feature>
<dbReference type="NCBIfam" id="TIGR00912">
    <property type="entry name" value="2A0309"/>
    <property type="match status" value="1"/>
</dbReference>
<dbReference type="InterPro" id="IPR004761">
    <property type="entry name" value="Spore_GerAB"/>
</dbReference>
<gene>
    <name evidence="9" type="ORF">DES36_10640</name>
</gene>
<feature type="transmembrane region" description="Helical" evidence="8">
    <location>
        <begin position="213"/>
        <end position="237"/>
    </location>
</feature>
<dbReference type="AlphaFoldDB" id="A0A366I8Z7"/>
<feature type="transmembrane region" description="Helical" evidence="8">
    <location>
        <begin position="115"/>
        <end position="130"/>
    </location>
</feature>
<dbReference type="GO" id="GO:0009847">
    <property type="term" value="P:spore germination"/>
    <property type="evidence" value="ECO:0007669"/>
    <property type="project" value="InterPro"/>
</dbReference>
<keyword evidence="6 8" id="KW-1133">Transmembrane helix</keyword>
<feature type="transmembrane region" description="Helical" evidence="8">
    <location>
        <begin position="36"/>
        <end position="56"/>
    </location>
</feature>
<dbReference type="RefSeq" id="WP_113920267.1">
    <property type="nucleotide sequence ID" value="NZ_QNRX01000006.1"/>
</dbReference>
<protein>
    <submittedName>
        <fullName evidence="9">Spore germination protein (Amino acid permease)</fullName>
    </submittedName>
</protein>